<name>A0A485AJB0_KLUCR</name>
<dbReference type="PRINTS" id="PR01590">
    <property type="entry name" value="HTHFIS"/>
</dbReference>
<protein>
    <submittedName>
        <fullName evidence="2">Bacterial regulatory protein, Fis family</fullName>
    </submittedName>
</protein>
<reference evidence="2 3" key="1">
    <citation type="submission" date="2019-03" db="EMBL/GenBank/DDBJ databases">
        <authorList>
            <consortium name="Pathogen Informatics"/>
        </authorList>
    </citation>
    <scope>NUCLEOTIDE SEQUENCE [LARGE SCALE GENOMIC DNA]</scope>
    <source>
        <strain evidence="2 3">NCTC12993</strain>
    </source>
</reference>
<evidence type="ECO:0000259" key="1">
    <source>
        <dbReference type="Pfam" id="PF02954"/>
    </source>
</evidence>
<organism evidence="2 3">
    <name type="scientific">Kluyvera cryocrescens</name>
    <name type="common">Kluyvera citrophila</name>
    <dbReference type="NCBI Taxonomy" id="580"/>
    <lineage>
        <taxon>Bacteria</taxon>
        <taxon>Pseudomonadati</taxon>
        <taxon>Pseudomonadota</taxon>
        <taxon>Gammaproteobacteria</taxon>
        <taxon>Enterobacterales</taxon>
        <taxon>Enterobacteriaceae</taxon>
        <taxon>Kluyvera</taxon>
    </lineage>
</organism>
<gene>
    <name evidence="2" type="ORF">NCTC12993_01772</name>
</gene>
<dbReference type="Proteomes" id="UP000401081">
    <property type="component" value="Unassembled WGS sequence"/>
</dbReference>
<dbReference type="Pfam" id="PF02954">
    <property type="entry name" value="HTH_8"/>
    <property type="match status" value="1"/>
</dbReference>
<proteinExistence type="predicted"/>
<evidence type="ECO:0000313" key="3">
    <source>
        <dbReference type="Proteomes" id="UP000401081"/>
    </source>
</evidence>
<feature type="domain" description="DNA binding HTH" evidence="1">
    <location>
        <begin position="24"/>
        <end position="59"/>
    </location>
</feature>
<dbReference type="Gene3D" id="1.10.10.60">
    <property type="entry name" value="Homeodomain-like"/>
    <property type="match status" value="1"/>
</dbReference>
<evidence type="ECO:0000313" key="2">
    <source>
        <dbReference type="EMBL" id="VFS61114.1"/>
    </source>
</evidence>
<keyword evidence="3" id="KW-1185">Reference proteome</keyword>
<accession>A0A485AJB0</accession>
<dbReference type="InterPro" id="IPR002197">
    <property type="entry name" value="HTH_Fis"/>
</dbReference>
<dbReference type="AlphaFoldDB" id="A0A485AJB0"/>
<dbReference type="InterPro" id="IPR009057">
    <property type="entry name" value="Homeodomain-like_sf"/>
</dbReference>
<dbReference type="GO" id="GO:0043565">
    <property type="term" value="F:sequence-specific DNA binding"/>
    <property type="evidence" value="ECO:0007669"/>
    <property type="project" value="InterPro"/>
</dbReference>
<dbReference type="SUPFAM" id="SSF46689">
    <property type="entry name" value="Homeodomain-like"/>
    <property type="match status" value="1"/>
</dbReference>
<sequence length="72" mass="8344">MPAYREQDASSLAIRDVKLHGRLAEYQYIIDLLKRHKGNKSKTAEFLGITPRALRYRLASMRDEGIDIECYS</sequence>
<dbReference type="EMBL" id="CAADJD010000015">
    <property type="protein sequence ID" value="VFS61114.1"/>
    <property type="molecule type" value="Genomic_DNA"/>
</dbReference>